<evidence type="ECO:0000256" key="9">
    <source>
        <dbReference type="ARBA" id="ARBA00022679"/>
    </source>
</evidence>
<name>A0A7S0CTY2_MICPS</name>
<keyword evidence="7" id="KW-0963">Cytoplasm</keyword>
<dbReference type="InterPro" id="IPR035073">
    <property type="entry name" value="At2g17340_3_helix_bundle"/>
</dbReference>
<dbReference type="Gene3D" id="1.20.1700.10">
    <property type="entry name" value="AF1104-like"/>
    <property type="match status" value="1"/>
</dbReference>
<evidence type="ECO:0000259" key="19">
    <source>
        <dbReference type="Pfam" id="PF01937"/>
    </source>
</evidence>
<evidence type="ECO:0000256" key="6">
    <source>
        <dbReference type="ARBA" id="ARBA00012102"/>
    </source>
</evidence>
<keyword evidence="15" id="KW-0173">Coenzyme A biosynthesis</keyword>
<evidence type="ECO:0000256" key="4">
    <source>
        <dbReference type="ARBA" id="ARBA00004496"/>
    </source>
</evidence>
<dbReference type="InterPro" id="IPR004567">
    <property type="entry name" value="Type_II_PanK"/>
</dbReference>
<feature type="region of interest" description="Disordered" evidence="18">
    <location>
        <begin position="29"/>
        <end position="54"/>
    </location>
</feature>
<comment type="cofactor">
    <cofactor evidence="2">
        <name>Mn(2+)</name>
        <dbReference type="ChEBI" id="CHEBI:29035"/>
    </cofactor>
</comment>
<accession>A0A7S0CTY2</accession>
<feature type="compositionally biased region" description="Polar residues" evidence="18">
    <location>
        <begin position="463"/>
        <end position="473"/>
    </location>
</feature>
<dbReference type="Pfam" id="PF01937">
    <property type="entry name" value="ARMT1-like_dom"/>
    <property type="match status" value="1"/>
</dbReference>
<dbReference type="PANTHER" id="PTHR12280">
    <property type="entry name" value="PANTOTHENATE KINASE"/>
    <property type="match status" value="1"/>
</dbReference>
<keyword evidence="13" id="KW-0378">Hydrolase</keyword>
<comment type="subcellular location">
    <subcellularLocation>
        <location evidence="4">Cytoplasm</location>
    </subcellularLocation>
</comment>
<keyword evidence="16" id="KW-0464">Manganese</keyword>
<dbReference type="EMBL" id="HBEN01003008">
    <property type="protein sequence ID" value="CAD8433273.1"/>
    <property type="molecule type" value="Transcribed_RNA"/>
</dbReference>
<organism evidence="20">
    <name type="scientific">Micromonas pusilla</name>
    <name type="common">Picoplanktonic green alga</name>
    <name type="synonym">Chromulina pusilla</name>
    <dbReference type="NCBI Taxonomy" id="38833"/>
    <lineage>
        <taxon>Eukaryota</taxon>
        <taxon>Viridiplantae</taxon>
        <taxon>Chlorophyta</taxon>
        <taxon>Mamiellophyceae</taxon>
        <taxon>Mamiellales</taxon>
        <taxon>Mamiellaceae</taxon>
        <taxon>Micromonas</taxon>
    </lineage>
</organism>
<evidence type="ECO:0000256" key="3">
    <source>
        <dbReference type="ARBA" id="ARBA00001967"/>
    </source>
</evidence>
<keyword evidence="8" id="KW-0533">Nickel</keyword>
<sequence>MAADLNVDGTTSSFCKVLDLTGAAIASSDVPQEDAGKDQEVSSKRDGVPSISLPSQSSEVRHFAMDMGGSLVKIVYFSPDTKNVAGMSPFSSPLLGGGRLHFRKFEASKMDQCIRFIEQKQLHLGTEGGKAVVKATGGGAFKNSKLFQERFGIQLQKEDEMKCAVAGANFLLQTIRDEAFTFTEGKKDFVVHKDGEQGGDDLFPYLLVNIGSGVSIIKVDRDGFERVGGTNIGGGTFWGLCRLLTGLKDFDQMLACSAGGDNSKVDMLVGDIYGGRDYAKVGLSSNTIASSFGQVVMDEGSLEDYDKADITLSLLRMISYNISHIATMTAVKHGLKRIFFGGYFIRGHAYTMNTISFAVDYWSKGELKAMFLRHEGFLGALGAFLQDADAQALRSTPLQGAWIEKFIKCSIPPVKRASQSVSCQEGITGGGDKNVAEKTLGSGAASLAEATRKMVMHVRSMSNDTEPAGVSSTDYDDTCEASSKNSHVTSSSMTANDYSQNQLLGKASLQVGVLHLVPTLKLFPLLRWPDRYEPNIIDMLESREEREYWLDILQGMSPGLVEKAVASDAVLNSETDSVENDAIERGEAFRSVFSAHLDRLREEPAAYGKIGLSGLFEMREECLRAFGFKDAYFDVKRQENAAALAVLPDLLAELDALEEGERRLLALVEGVLAGNIFDWGSQSCVDLYKNGTILEIYRNARSSIARPWAVDCFDKLNEKMSWTDGLSDKAGSRSGTFHKYRKALLFCDNSGADVVLGMIPFARELLRHGTDVCLVANSLPAINDITVDELRDVVLLAAGKCDILALALRGESNEVEFGKLTVCASGSGSPCIDFRRTSQELCEAAKGVDLIVLEGMGRAVHTNYAAQFQCDTLKLAMLKNARLAERLFNGRIYDCICKFEVYDQQASM</sequence>
<protein>
    <recommendedName>
        <fullName evidence="6">pantothenate kinase</fullName>
        <ecNumber evidence="6">2.7.1.33</ecNumber>
    </recommendedName>
</protein>
<dbReference type="PANTHER" id="PTHR12280:SF20">
    <property type="entry name" value="4'-PHOSPHOPANTETHEINE PHOSPHATASE"/>
    <property type="match status" value="1"/>
</dbReference>
<dbReference type="InterPro" id="IPR002791">
    <property type="entry name" value="ARMT1-like_metal-bd"/>
</dbReference>
<dbReference type="CDD" id="cd24123">
    <property type="entry name" value="ASKHA_NBD_PanK-II_Pank4"/>
    <property type="match status" value="1"/>
</dbReference>
<dbReference type="GO" id="GO:0046872">
    <property type="term" value="F:metal ion binding"/>
    <property type="evidence" value="ECO:0007669"/>
    <property type="project" value="UniProtKB-KW"/>
</dbReference>
<comment type="similarity">
    <text evidence="17">Belongs to the type II pantothenate kinase family.</text>
</comment>
<keyword evidence="14" id="KW-0067">ATP-binding</keyword>
<feature type="compositionally biased region" description="Basic and acidic residues" evidence="18">
    <location>
        <begin position="34"/>
        <end position="47"/>
    </location>
</feature>
<evidence type="ECO:0000256" key="13">
    <source>
        <dbReference type="ARBA" id="ARBA00022801"/>
    </source>
</evidence>
<dbReference type="GO" id="GO:0005634">
    <property type="term" value="C:nucleus"/>
    <property type="evidence" value="ECO:0007669"/>
    <property type="project" value="TreeGrafter"/>
</dbReference>
<dbReference type="Gene3D" id="3.40.50.10880">
    <property type="entry name" value="Uncharacterised protein PF01937, DUF89, domain 3"/>
    <property type="match status" value="1"/>
</dbReference>
<proteinExistence type="inferred from homology"/>
<dbReference type="GO" id="GO:0015937">
    <property type="term" value="P:coenzyme A biosynthetic process"/>
    <property type="evidence" value="ECO:0007669"/>
    <property type="project" value="UniProtKB-KW"/>
</dbReference>
<feature type="compositionally biased region" description="Polar residues" evidence="18">
    <location>
        <begin position="480"/>
        <end position="493"/>
    </location>
</feature>
<dbReference type="AlphaFoldDB" id="A0A7S0CTY2"/>
<dbReference type="GO" id="GO:0004594">
    <property type="term" value="F:pantothenate kinase activity"/>
    <property type="evidence" value="ECO:0007669"/>
    <property type="project" value="UniProtKB-EC"/>
</dbReference>
<evidence type="ECO:0000256" key="14">
    <source>
        <dbReference type="ARBA" id="ARBA00022840"/>
    </source>
</evidence>
<keyword evidence="11" id="KW-0547">Nucleotide-binding</keyword>
<dbReference type="Gene3D" id="3.30.420.40">
    <property type="match status" value="1"/>
</dbReference>
<evidence type="ECO:0000256" key="7">
    <source>
        <dbReference type="ARBA" id="ARBA00022490"/>
    </source>
</evidence>
<dbReference type="GO" id="GO:0016787">
    <property type="term" value="F:hydrolase activity"/>
    <property type="evidence" value="ECO:0007669"/>
    <property type="project" value="UniProtKB-KW"/>
</dbReference>
<keyword evidence="9" id="KW-0808">Transferase</keyword>
<dbReference type="Gene3D" id="1.10.285.20">
    <property type="entry name" value="Uncharacterised protein PF01937, DUF89, domain 2"/>
    <property type="match status" value="1"/>
</dbReference>
<evidence type="ECO:0000256" key="11">
    <source>
        <dbReference type="ARBA" id="ARBA00022741"/>
    </source>
</evidence>
<evidence type="ECO:0000313" key="20">
    <source>
        <dbReference type="EMBL" id="CAD8433273.1"/>
    </source>
</evidence>
<dbReference type="NCBIfam" id="TIGR00555">
    <property type="entry name" value="panK_eukar"/>
    <property type="match status" value="1"/>
</dbReference>
<comment type="pathway">
    <text evidence="5">Cofactor biosynthesis; coenzyme A biosynthesis; CoA from (R)-pantothenate: step 1/5.</text>
</comment>
<keyword evidence="12" id="KW-0418">Kinase</keyword>
<gene>
    <name evidence="20" type="ORF">MSP1401_LOCUS2452</name>
</gene>
<reference evidence="20" key="1">
    <citation type="submission" date="2021-01" db="EMBL/GenBank/DDBJ databases">
        <authorList>
            <person name="Corre E."/>
            <person name="Pelletier E."/>
            <person name="Niang G."/>
            <person name="Scheremetjew M."/>
            <person name="Finn R."/>
            <person name="Kale V."/>
            <person name="Holt S."/>
            <person name="Cochrane G."/>
            <person name="Meng A."/>
            <person name="Brown T."/>
            <person name="Cohen L."/>
        </authorList>
    </citation>
    <scope>NUCLEOTIDE SEQUENCE</scope>
    <source>
        <strain evidence="20">CCAC1681</strain>
    </source>
</reference>
<dbReference type="GO" id="GO:0005829">
    <property type="term" value="C:cytosol"/>
    <property type="evidence" value="ECO:0007669"/>
    <property type="project" value="TreeGrafter"/>
</dbReference>
<evidence type="ECO:0000256" key="8">
    <source>
        <dbReference type="ARBA" id="ARBA00022596"/>
    </source>
</evidence>
<evidence type="ECO:0000256" key="16">
    <source>
        <dbReference type="ARBA" id="ARBA00023211"/>
    </source>
</evidence>
<dbReference type="SUPFAM" id="SSF111321">
    <property type="entry name" value="AF1104-like"/>
    <property type="match status" value="1"/>
</dbReference>
<evidence type="ECO:0000256" key="18">
    <source>
        <dbReference type="SAM" id="MobiDB-lite"/>
    </source>
</evidence>
<evidence type="ECO:0000256" key="2">
    <source>
        <dbReference type="ARBA" id="ARBA00001936"/>
    </source>
</evidence>
<dbReference type="InterPro" id="IPR036075">
    <property type="entry name" value="ARMT-1-like_metal-bd_sf"/>
</dbReference>
<feature type="domain" description="Damage-control phosphatase ARMT1-like metal-binding" evidence="19">
    <location>
        <begin position="600"/>
        <end position="887"/>
    </location>
</feature>
<comment type="cofactor">
    <cofactor evidence="3">
        <name>Ni(2+)</name>
        <dbReference type="ChEBI" id="CHEBI:49786"/>
    </cofactor>
</comment>
<evidence type="ECO:0000256" key="5">
    <source>
        <dbReference type="ARBA" id="ARBA00005225"/>
    </source>
</evidence>
<dbReference type="InterPro" id="IPR043129">
    <property type="entry name" value="ATPase_NBD"/>
</dbReference>
<dbReference type="FunFam" id="3.30.420.40:FF:000025">
    <property type="entry name" value="pantothenate kinase 2, mitochondrial"/>
    <property type="match status" value="1"/>
</dbReference>
<dbReference type="Pfam" id="PF03630">
    <property type="entry name" value="Fumble"/>
    <property type="match status" value="1"/>
</dbReference>
<dbReference type="Gene3D" id="3.30.420.510">
    <property type="match status" value="1"/>
</dbReference>
<dbReference type="EC" id="2.7.1.33" evidence="6"/>
<dbReference type="GO" id="GO:0005524">
    <property type="term" value="F:ATP binding"/>
    <property type="evidence" value="ECO:0007669"/>
    <property type="project" value="UniProtKB-KW"/>
</dbReference>
<evidence type="ECO:0000256" key="17">
    <source>
        <dbReference type="ARBA" id="ARBA00060870"/>
    </source>
</evidence>
<keyword evidence="10" id="KW-0479">Metal-binding</keyword>
<evidence type="ECO:0000256" key="1">
    <source>
        <dbReference type="ARBA" id="ARBA00001206"/>
    </source>
</evidence>
<evidence type="ECO:0000256" key="10">
    <source>
        <dbReference type="ARBA" id="ARBA00022723"/>
    </source>
</evidence>
<comment type="catalytic activity">
    <reaction evidence="1">
        <text>(R)-pantothenate + ATP = (R)-4'-phosphopantothenate + ADP + H(+)</text>
        <dbReference type="Rhea" id="RHEA:16373"/>
        <dbReference type="ChEBI" id="CHEBI:10986"/>
        <dbReference type="ChEBI" id="CHEBI:15378"/>
        <dbReference type="ChEBI" id="CHEBI:29032"/>
        <dbReference type="ChEBI" id="CHEBI:30616"/>
        <dbReference type="ChEBI" id="CHEBI:456216"/>
        <dbReference type="EC" id="2.7.1.33"/>
    </reaction>
</comment>
<feature type="region of interest" description="Disordered" evidence="18">
    <location>
        <begin position="463"/>
        <end position="493"/>
    </location>
</feature>
<evidence type="ECO:0000256" key="15">
    <source>
        <dbReference type="ARBA" id="ARBA00022993"/>
    </source>
</evidence>
<evidence type="ECO:0000256" key="12">
    <source>
        <dbReference type="ARBA" id="ARBA00022777"/>
    </source>
</evidence>
<dbReference type="SUPFAM" id="SSF53067">
    <property type="entry name" value="Actin-like ATPase domain"/>
    <property type="match status" value="2"/>
</dbReference>